<gene>
    <name evidence="2" type="ORF">LCGC14_2866410</name>
</gene>
<dbReference type="AlphaFoldDB" id="A0A0F9ACD1"/>
<proteinExistence type="predicted"/>
<dbReference type="EMBL" id="LAZR01055529">
    <property type="protein sequence ID" value="KKK76164.1"/>
    <property type="molecule type" value="Genomic_DNA"/>
</dbReference>
<evidence type="ECO:0000259" key="1">
    <source>
        <dbReference type="Pfam" id="PF00384"/>
    </source>
</evidence>
<dbReference type="SUPFAM" id="SSF53706">
    <property type="entry name" value="Formate dehydrogenase/DMSO reductase, domains 1-3"/>
    <property type="match status" value="1"/>
</dbReference>
<dbReference type="InterPro" id="IPR006656">
    <property type="entry name" value="Mopterin_OxRdtase"/>
</dbReference>
<name>A0A0F9ACD1_9ZZZZ</name>
<organism evidence="2">
    <name type="scientific">marine sediment metagenome</name>
    <dbReference type="NCBI Taxonomy" id="412755"/>
    <lineage>
        <taxon>unclassified sequences</taxon>
        <taxon>metagenomes</taxon>
        <taxon>ecological metagenomes</taxon>
    </lineage>
</organism>
<evidence type="ECO:0000313" key="2">
    <source>
        <dbReference type="EMBL" id="KKK76164.1"/>
    </source>
</evidence>
<sequence length="382" mass="42483">MRRTGPPGSNQWEPIGWDEALKIIQNKLAAMKATGRAHHLTFLDGASRGLSTMVFKQFLTAYGSPNYIRTDAWGNRKSAFRFMDGYENIPGFDLENTRTVLSFGADLFGAECSPVWFASHMRSSGQNPARPRGSLIQIDTRLSVTAAKSDKWIPISPGTEGLLALGIAYVIVQEGLYDQEFIKNHTFGFEDWVDTAGNKHMGFKTLVLSKYYPEAVSRITWVSMKDIFSTARRFVDYQPGVAIIGKGVAYHPNGFYAQMAIHALNALMGNLGRLGGITYRGPLPFEAWPEPALDESARLSLGKLRVDQSRSETFPLAQDIPSNLARQIISENPYPVELLLLYKSNPVFELTESEKVKVALSKIPLVVSFCSFLDESSEFAHL</sequence>
<reference evidence="2" key="1">
    <citation type="journal article" date="2015" name="Nature">
        <title>Complex archaea that bridge the gap between prokaryotes and eukaryotes.</title>
        <authorList>
            <person name="Spang A."/>
            <person name="Saw J.H."/>
            <person name="Jorgensen S.L."/>
            <person name="Zaremba-Niedzwiedzka K."/>
            <person name="Martijn J."/>
            <person name="Lind A.E."/>
            <person name="van Eijk R."/>
            <person name="Schleper C."/>
            <person name="Guy L."/>
            <person name="Ettema T.J."/>
        </authorList>
    </citation>
    <scope>NUCLEOTIDE SEQUENCE</scope>
</reference>
<dbReference type="Gene3D" id="3.40.50.740">
    <property type="match status" value="2"/>
</dbReference>
<feature type="domain" description="Molybdopterin oxidoreductase" evidence="1">
    <location>
        <begin position="8"/>
        <end position="381"/>
    </location>
</feature>
<protein>
    <recommendedName>
        <fullName evidence="1">Molybdopterin oxidoreductase domain-containing protein</fullName>
    </recommendedName>
</protein>
<dbReference type="GO" id="GO:0016491">
    <property type="term" value="F:oxidoreductase activity"/>
    <property type="evidence" value="ECO:0007669"/>
    <property type="project" value="InterPro"/>
</dbReference>
<dbReference type="Gene3D" id="3.40.228.10">
    <property type="entry name" value="Dimethylsulfoxide Reductase, domain 2"/>
    <property type="match status" value="1"/>
</dbReference>
<dbReference type="PANTHER" id="PTHR43742">
    <property type="entry name" value="TRIMETHYLAMINE-N-OXIDE REDUCTASE"/>
    <property type="match status" value="1"/>
</dbReference>
<dbReference type="Pfam" id="PF00384">
    <property type="entry name" value="Molybdopterin"/>
    <property type="match status" value="1"/>
</dbReference>
<dbReference type="InterPro" id="IPR050612">
    <property type="entry name" value="Prok_Mopterin_Oxidored"/>
</dbReference>
<feature type="non-terminal residue" evidence="2">
    <location>
        <position position="382"/>
    </location>
</feature>
<comment type="caution">
    <text evidence="2">The sequence shown here is derived from an EMBL/GenBank/DDBJ whole genome shotgun (WGS) entry which is preliminary data.</text>
</comment>
<accession>A0A0F9ACD1</accession>